<reference evidence="12 13" key="1">
    <citation type="journal article" date="2010" name="Nature">
        <title>The Ectocarpus genome and the independent evolution of multicellularity in brown algae.</title>
        <authorList>
            <person name="Cock J.M."/>
            <person name="Sterck L."/>
            <person name="Rouze P."/>
            <person name="Scornet D."/>
            <person name="Allen A.E."/>
            <person name="Amoutzias G."/>
            <person name="Anthouard V."/>
            <person name="Artiguenave F."/>
            <person name="Aury J.M."/>
            <person name="Badger J.H."/>
            <person name="Beszteri B."/>
            <person name="Billiau K."/>
            <person name="Bonnet E."/>
            <person name="Bothwell J.H."/>
            <person name="Bowler C."/>
            <person name="Boyen C."/>
            <person name="Brownlee C."/>
            <person name="Carrano C.J."/>
            <person name="Charrier B."/>
            <person name="Cho G.Y."/>
            <person name="Coelho S.M."/>
            <person name="Collen J."/>
            <person name="Corre E."/>
            <person name="Da Silva C."/>
            <person name="Delage L."/>
            <person name="Delaroque N."/>
            <person name="Dittami S.M."/>
            <person name="Doulbeau S."/>
            <person name="Elias M."/>
            <person name="Farnham G."/>
            <person name="Gachon C.M."/>
            <person name="Gschloessl B."/>
            <person name="Heesch S."/>
            <person name="Jabbari K."/>
            <person name="Jubin C."/>
            <person name="Kawai H."/>
            <person name="Kimura K."/>
            <person name="Kloareg B."/>
            <person name="Kupper F.C."/>
            <person name="Lang D."/>
            <person name="Le Bail A."/>
            <person name="Leblanc C."/>
            <person name="Lerouge P."/>
            <person name="Lohr M."/>
            <person name="Lopez P.J."/>
            <person name="Martens C."/>
            <person name="Maumus F."/>
            <person name="Michel G."/>
            <person name="Miranda-Saavedra D."/>
            <person name="Morales J."/>
            <person name="Moreau H."/>
            <person name="Motomura T."/>
            <person name="Nagasato C."/>
            <person name="Napoli C.A."/>
            <person name="Nelson D.R."/>
            <person name="Nyvall-Collen P."/>
            <person name="Peters A.F."/>
            <person name="Pommier C."/>
            <person name="Potin P."/>
            <person name="Poulain J."/>
            <person name="Quesneville H."/>
            <person name="Read B."/>
            <person name="Rensing S.A."/>
            <person name="Ritter A."/>
            <person name="Rousvoal S."/>
            <person name="Samanta M."/>
            <person name="Samson G."/>
            <person name="Schroeder D.C."/>
            <person name="Segurens B."/>
            <person name="Strittmatter M."/>
            <person name="Tonon T."/>
            <person name="Tregear J.W."/>
            <person name="Valentin K."/>
            <person name="von Dassow P."/>
            <person name="Yamagishi T."/>
            <person name="Van de Peer Y."/>
            <person name="Wincker P."/>
        </authorList>
    </citation>
    <scope>NUCLEOTIDE SEQUENCE [LARGE SCALE GENOMIC DNA]</scope>
    <source>
        <strain evidence="13">Ec32 / CCAP1310/4</strain>
    </source>
</reference>
<evidence type="ECO:0000256" key="3">
    <source>
        <dbReference type="ARBA" id="ARBA00022490"/>
    </source>
</evidence>
<evidence type="ECO:0000256" key="1">
    <source>
        <dbReference type="ARBA" id="ARBA00004245"/>
    </source>
</evidence>
<dbReference type="InterPro" id="IPR002182">
    <property type="entry name" value="NB-ARC"/>
</dbReference>
<keyword evidence="4" id="KW-0493">Microtubule</keyword>
<dbReference type="SMART" id="SM00028">
    <property type="entry name" value="TPR"/>
    <property type="match status" value="6"/>
</dbReference>
<dbReference type="Pfam" id="PF13374">
    <property type="entry name" value="TPR_10"/>
    <property type="match status" value="1"/>
</dbReference>
<keyword evidence="6 10" id="KW-0802">TPR repeat</keyword>
<dbReference type="Gene3D" id="1.25.40.10">
    <property type="entry name" value="Tetratricopeptide repeat domain"/>
    <property type="match status" value="3"/>
</dbReference>
<dbReference type="GO" id="GO:0007018">
    <property type="term" value="P:microtubule-based movement"/>
    <property type="evidence" value="ECO:0007669"/>
    <property type="project" value="TreeGrafter"/>
</dbReference>
<dbReference type="Gene3D" id="1.20.930.20">
    <property type="entry name" value="Adaptor protein Cbl, N-terminal domain"/>
    <property type="match status" value="1"/>
</dbReference>
<dbReference type="InterPro" id="IPR011990">
    <property type="entry name" value="TPR-like_helical_dom_sf"/>
</dbReference>
<evidence type="ECO:0000259" key="11">
    <source>
        <dbReference type="Pfam" id="PF00931"/>
    </source>
</evidence>
<comment type="subcellular location">
    <subcellularLocation>
        <location evidence="1">Cytoplasm</location>
        <location evidence="1">Cytoskeleton</location>
    </subcellularLocation>
</comment>
<evidence type="ECO:0000256" key="8">
    <source>
        <dbReference type="ARBA" id="ARBA00023175"/>
    </source>
</evidence>
<evidence type="ECO:0000256" key="6">
    <source>
        <dbReference type="ARBA" id="ARBA00022803"/>
    </source>
</evidence>
<dbReference type="InterPro" id="IPR019734">
    <property type="entry name" value="TPR_rpt"/>
</dbReference>
<dbReference type="Pfam" id="PF13424">
    <property type="entry name" value="TPR_12"/>
    <property type="match status" value="4"/>
</dbReference>
<feature type="repeat" description="TPR" evidence="10">
    <location>
        <begin position="822"/>
        <end position="855"/>
    </location>
</feature>
<dbReference type="STRING" id="2880.D7FZW8"/>
<dbReference type="Gene3D" id="3.40.50.300">
    <property type="entry name" value="P-loop containing nucleotide triphosphate hydrolases"/>
    <property type="match status" value="1"/>
</dbReference>
<dbReference type="InterPro" id="IPR059179">
    <property type="entry name" value="MLKL-like_MCAfunc"/>
</dbReference>
<dbReference type="GO" id="GO:0007166">
    <property type="term" value="P:cell surface receptor signaling pathway"/>
    <property type="evidence" value="ECO:0007669"/>
    <property type="project" value="InterPro"/>
</dbReference>
<evidence type="ECO:0000313" key="12">
    <source>
        <dbReference type="EMBL" id="CBJ48593.1"/>
    </source>
</evidence>
<evidence type="ECO:0000256" key="10">
    <source>
        <dbReference type="PROSITE-ProRule" id="PRU00339"/>
    </source>
</evidence>
<dbReference type="Pfam" id="PF00931">
    <property type="entry name" value="NB-ARC"/>
    <property type="match status" value="1"/>
</dbReference>
<evidence type="ECO:0000256" key="4">
    <source>
        <dbReference type="ARBA" id="ARBA00022701"/>
    </source>
</evidence>
<evidence type="ECO:0000256" key="5">
    <source>
        <dbReference type="ARBA" id="ARBA00022737"/>
    </source>
</evidence>
<proteinExistence type="inferred from homology"/>
<dbReference type="PANTHER" id="PTHR45783:SF3">
    <property type="entry name" value="KINESIN LIGHT CHAIN"/>
    <property type="match status" value="1"/>
</dbReference>
<gene>
    <name evidence="12" type="ORF">Esi_0039_0043</name>
</gene>
<keyword evidence="13" id="KW-1185">Reference proteome</keyword>
<keyword evidence="3" id="KW-0963">Cytoplasm</keyword>
<accession>D7FZW8</accession>
<dbReference type="GO" id="GO:0019894">
    <property type="term" value="F:kinesin binding"/>
    <property type="evidence" value="ECO:0007669"/>
    <property type="project" value="TreeGrafter"/>
</dbReference>
<dbReference type="GO" id="GO:0005874">
    <property type="term" value="C:microtubule"/>
    <property type="evidence" value="ECO:0007669"/>
    <property type="project" value="UniProtKB-KW"/>
</dbReference>
<dbReference type="SUPFAM" id="SSF48452">
    <property type="entry name" value="TPR-like"/>
    <property type="match status" value="3"/>
</dbReference>
<protein>
    <submittedName>
        <fullName evidence="12">NB-ARC and TPR repeat-containing protein</fullName>
    </submittedName>
</protein>
<dbReference type="OrthoDB" id="188436at2759"/>
<evidence type="ECO:0000256" key="7">
    <source>
        <dbReference type="ARBA" id="ARBA00023054"/>
    </source>
</evidence>
<keyword evidence="7" id="KW-0175">Coiled coil</keyword>
<dbReference type="InterPro" id="IPR002151">
    <property type="entry name" value="Kinesin_light"/>
</dbReference>
<dbReference type="PRINTS" id="PR00364">
    <property type="entry name" value="DISEASERSIST"/>
</dbReference>
<dbReference type="GO" id="GO:0005871">
    <property type="term" value="C:kinesin complex"/>
    <property type="evidence" value="ECO:0007669"/>
    <property type="project" value="InterPro"/>
</dbReference>
<dbReference type="GO" id="GO:0043531">
    <property type="term" value="F:ADP binding"/>
    <property type="evidence" value="ECO:0007669"/>
    <property type="project" value="InterPro"/>
</dbReference>
<organism evidence="12 13">
    <name type="scientific">Ectocarpus siliculosus</name>
    <name type="common">Brown alga</name>
    <name type="synonym">Conferva siliculosa</name>
    <dbReference type="NCBI Taxonomy" id="2880"/>
    <lineage>
        <taxon>Eukaryota</taxon>
        <taxon>Sar</taxon>
        <taxon>Stramenopiles</taxon>
        <taxon>Ochrophyta</taxon>
        <taxon>PX clade</taxon>
        <taxon>Phaeophyceae</taxon>
        <taxon>Ectocarpales</taxon>
        <taxon>Ectocarpaceae</taxon>
        <taxon>Ectocarpus</taxon>
    </lineage>
</organism>
<evidence type="ECO:0000256" key="2">
    <source>
        <dbReference type="ARBA" id="ARBA00009622"/>
    </source>
</evidence>
<evidence type="ECO:0000256" key="9">
    <source>
        <dbReference type="ARBA" id="ARBA00023212"/>
    </source>
</evidence>
<dbReference type="Proteomes" id="UP000002630">
    <property type="component" value="Linkage Group LG21"/>
</dbReference>
<sequence>MVADISDSAAEAARLALEIGSTISDAVSCAVDLGEELPVIKPVFKTLKAIRTTVETVKNNREELAALEQRCTYITACFVVKCRLIESEVDVAPLKDCVEAAKNFAERCSRRGKVSRVIKAFSDKSEIAGLNSSVDRLTTDLGLAGIAVLEGKVDDMKKTLDRIDQRLESLPRSFGKLAAVPMGAPVRKSWHVERRHAMATVLDALNGSDRACVVALAGYSGSGKTTVAAEIVRSTEVREAFSDGIVWLPVNEGAKKRLPSLMLQLARMVHEEIGGSVGRVPSASEDSATYIKQRLEEGHKGRRLKCLVVADNVWEEDVVSKLVETGMWVLLSTRDEAVVKRSRGKAVVVDELSQADAESVLKRAAELPRESRLPDDAVDLIKLCGRVAMDVAFVGRWSTVRGRHDPASWSDAASTIRTEMEKVGHDPDNDSAENIPAKRRKAILQGGFEDLAIGSDDERVQRLYLSLAVMPDGHAFSLKDAAVLLYDRSPSTEDEASAGGVVDVLERWSIIRSAQGTYRMHDAHTDFARECLLDRGHVRRPALKRWTRYLSSLDILRSTDRYVLKGLWLAIERLGGDGWGKTRPYEKALGMMLESDALLRTTAEAVGWFQEAQEDLEGASASWRRLLEVEKRELGADHPFVLNTYGNLAIWAERLGNIEEAAKWHEKEVEGLPLALARMNALVRSGLEADLDDADSLSSVAATALEFRPGDRALAETLLRRSLDVKEAILGPEHLQVADTLRQLGVSAREAGRLDEAEGLLRRCLTIRRKKLGQEDMQVACTLYELGACVRKSGRWGEAEGLLRSCLAIEETKLGPEDVQVATTLQQLGVCARESGQMEQAEEFLRRCLTIKENKLGPEDVGVAFALRELGICVREAERLGEAEVLLRRCLAIRETKLGREDVKVASTLYELGVCLRQGGRLEEAETLLRRSLSVRKATLESEDANTLYQLGICVREAGRLAEAERLLIEEARLGQNHAQAADTLHELGGSVRKLGGLRDAEALLDDSGRSTLCQGQQRPSCPCVT</sequence>
<dbReference type="PANTHER" id="PTHR45783">
    <property type="entry name" value="KINESIN LIGHT CHAIN"/>
    <property type="match status" value="1"/>
</dbReference>
<feature type="domain" description="NB-ARC" evidence="11">
    <location>
        <begin position="198"/>
        <end position="356"/>
    </location>
</feature>
<keyword evidence="8" id="KW-0505">Motor protein</keyword>
<dbReference type="PROSITE" id="PS50005">
    <property type="entry name" value="TPR"/>
    <property type="match status" value="1"/>
</dbReference>
<comment type="similarity">
    <text evidence="2">Belongs to the kinesin light chain family.</text>
</comment>
<dbReference type="AlphaFoldDB" id="D7FZW8"/>
<keyword evidence="9" id="KW-0206">Cytoskeleton</keyword>
<name>D7FZW8_ECTSI</name>
<dbReference type="EMBL" id="FN649746">
    <property type="protein sequence ID" value="CBJ48593.1"/>
    <property type="molecule type" value="Genomic_DNA"/>
</dbReference>
<evidence type="ECO:0000313" key="13">
    <source>
        <dbReference type="Proteomes" id="UP000002630"/>
    </source>
</evidence>
<dbReference type="EMBL" id="FN648586">
    <property type="protein sequence ID" value="CBJ48593.1"/>
    <property type="molecule type" value="Genomic_DNA"/>
</dbReference>
<dbReference type="GO" id="GO:0005737">
    <property type="term" value="C:cytoplasm"/>
    <property type="evidence" value="ECO:0007669"/>
    <property type="project" value="TreeGrafter"/>
</dbReference>
<dbReference type="InterPro" id="IPR027417">
    <property type="entry name" value="P-loop_NTPase"/>
</dbReference>
<keyword evidence="5" id="KW-0677">Repeat</keyword>
<dbReference type="SUPFAM" id="SSF52540">
    <property type="entry name" value="P-loop containing nucleoside triphosphate hydrolases"/>
    <property type="match status" value="1"/>
</dbReference>
<dbReference type="InParanoid" id="D7FZW8"/>
<dbReference type="CDD" id="cd21037">
    <property type="entry name" value="MLKL_NTD"/>
    <property type="match status" value="1"/>
</dbReference>
<dbReference type="InterPro" id="IPR036537">
    <property type="entry name" value="Adaptor_Cbl_N_dom_sf"/>
</dbReference>
<dbReference type="eggNOG" id="KOG1840">
    <property type="taxonomic scope" value="Eukaryota"/>
</dbReference>